<dbReference type="Pfam" id="PF13087">
    <property type="entry name" value="AAA_12"/>
    <property type="match status" value="1"/>
</dbReference>
<name>A0A7E4V1S2_PANRE</name>
<dbReference type="InterPro" id="IPR027417">
    <property type="entry name" value="P-loop_NTPase"/>
</dbReference>
<reference evidence="2" key="1">
    <citation type="journal article" date="2013" name="Genetics">
        <title>The draft genome and transcriptome of Panagrellus redivivus are shaped by the harsh demands of a free-living lifestyle.</title>
        <authorList>
            <person name="Srinivasan J."/>
            <person name="Dillman A.R."/>
            <person name="Macchietto M.G."/>
            <person name="Heikkinen L."/>
            <person name="Lakso M."/>
            <person name="Fracchia K.M."/>
            <person name="Antoshechkin I."/>
            <person name="Mortazavi A."/>
            <person name="Wong G."/>
            <person name="Sternberg P.W."/>
        </authorList>
    </citation>
    <scope>NUCLEOTIDE SEQUENCE [LARGE SCALE GENOMIC DNA]</scope>
    <source>
        <strain evidence="2">MT8872</strain>
    </source>
</reference>
<protein>
    <submittedName>
        <fullName evidence="3">AAA_12 domain-containing protein</fullName>
    </submittedName>
</protein>
<reference evidence="3" key="2">
    <citation type="submission" date="2020-10" db="UniProtKB">
        <authorList>
            <consortium name="WormBaseParasite"/>
        </authorList>
    </citation>
    <scope>IDENTIFICATION</scope>
</reference>
<dbReference type="WBParaSite" id="Pan_g15396.t1">
    <property type="protein sequence ID" value="Pan_g15396.t1"/>
    <property type="gene ID" value="Pan_g15396"/>
</dbReference>
<sequence>MPIRTSMSLSDLSKSPNDIGIMTPYLGQVNLLRNLLKDSKAAIYSVDAFHGEQRHSDVTRLEQLQQLRRIPFRFPPNECFVFVFHLFLVGSGPML</sequence>
<accession>A0A7E4V1S2</accession>
<proteinExistence type="predicted"/>
<dbReference type="AlphaFoldDB" id="A0A7E4V1S2"/>
<evidence type="ECO:0000313" key="2">
    <source>
        <dbReference type="Proteomes" id="UP000492821"/>
    </source>
</evidence>
<keyword evidence="2" id="KW-1185">Reference proteome</keyword>
<feature type="domain" description="DNA2/NAM7 helicase-like C-terminal" evidence="1">
    <location>
        <begin position="11"/>
        <end position="54"/>
    </location>
</feature>
<organism evidence="2 3">
    <name type="scientific">Panagrellus redivivus</name>
    <name type="common">Microworm</name>
    <dbReference type="NCBI Taxonomy" id="6233"/>
    <lineage>
        <taxon>Eukaryota</taxon>
        <taxon>Metazoa</taxon>
        <taxon>Ecdysozoa</taxon>
        <taxon>Nematoda</taxon>
        <taxon>Chromadorea</taxon>
        <taxon>Rhabditida</taxon>
        <taxon>Tylenchina</taxon>
        <taxon>Panagrolaimomorpha</taxon>
        <taxon>Panagrolaimoidea</taxon>
        <taxon>Panagrolaimidae</taxon>
        <taxon>Panagrellus</taxon>
    </lineage>
</organism>
<evidence type="ECO:0000259" key="1">
    <source>
        <dbReference type="Pfam" id="PF13087"/>
    </source>
</evidence>
<dbReference type="Gene3D" id="3.40.50.300">
    <property type="entry name" value="P-loop containing nucleotide triphosphate hydrolases"/>
    <property type="match status" value="1"/>
</dbReference>
<evidence type="ECO:0000313" key="3">
    <source>
        <dbReference type="WBParaSite" id="Pan_g15396.t1"/>
    </source>
</evidence>
<dbReference type="Proteomes" id="UP000492821">
    <property type="component" value="Unassembled WGS sequence"/>
</dbReference>
<dbReference type="InterPro" id="IPR041679">
    <property type="entry name" value="DNA2/NAM7-like_C"/>
</dbReference>